<proteinExistence type="predicted"/>
<evidence type="ECO:0000313" key="1">
    <source>
        <dbReference type="EMBL" id="MDT0440657.1"/>
    </source>
</evidence>
<protein>
    <submittedName>
        <fullName evidence="1">Uncharacterized protein</fullName>
    </submittedName>
</protein>
<feature type="non-terminal residue" evidence="1">
    <location>
        <position position="1"/>
    </location>
</feature>
<gene>
    <name evidence="1" type="ORF">RM877_39115</name>
</gene>
<organism evidence="1 2">
    <name type="scientific">Streptomyces doudnae</name>
    <dbReference type="NCBI Taxonomy" id="3075536"/>
    <lineage>
        <taxon>Bacteria</taxon>
        <taxon>Bacillati</taxon>
        <taxon>Actinomycetota</taxon>
        <taxon>Actinomycetes</taxon>
        <taxon>Kitasatosporales</taxon>
        <taxon>Streptomycetaceae</taxon>
        <taxon>Streptomyces</taxon>
    </lineage>
</organism>
<name>A0ABD5F0V3_9ACTN</name>
<comment type="caution">
    <text evidence="1">The sequence shown here is derived from an EMBL/GenBank/DDBJ whole genome shotgun (WGS) entry which is preliminary data.</text>
</comment>
<evidence type="ECO:0000313" key="2">
    <source>
        <dbReference type="Proteomes" id="UP001183535"/>
    </source>
</evidence>
<dbReference type="EMBL" id="JAVRES010000109">
    <property type="protein sequence ID" value="MDT0440657.1"/>
    <property type="molecule type" value="Genomic_DNA"/>
</dbReference>
<dbReference type="AlphaFoldDB" id="A0ABD5F0V3"/>
<reference evidence="2" key="1">
    <citation type="submission" date="2023-07" db="EMBL/GenBank/DDBJ databases">
        <title>30 novel species of actinomycetes from the DSMZ collection.</title>
        <authorList>
            <person name="Nouioui I."/>
        </authorList>
    </citation>
    <scope>NUCLEOTIDE SEQUENCE [LARGE SCALE GENOMIC DNA]</scope>
    <source>
        <strain evidence="2">DSM 41981</strain>
    </source>
</reference>
<accession>A0ABD5F0V3</accession>
<dbReference type="RefSeq" id="WP_311638955.1">
    <property type="nucleotide sequence ID" value="NZ_JAVRES010000109.1"/>
</dbReference>
<keyword evidence="2" id="KW-1185">Reference proteome</keyword>
<dbReference type="Proteomes" id="UP001183535">
    <property type="component" value="Unassembled WGS sequence"/>
</dbReference>
<sequence length="167" mass="18257">GRSSDRELHRGISMVPRRMVRAATVAGVVAAASLLTVTPAAAWPFWQKWVPTSDYTCGPTTNHWKSKNVIFQTCIIRGSGKNMQPVMLVRNNASVDIEIYGRVHAGWNPNTFAYCHDSNLSAGALTACYGKSSSGKVGNNYGWGELYMNGVNENPSETLMANYWIPG</sequence>